<name>A0ABQ6HUT8_9MICO</name>
<gene>
    <name evidence="4" type="ORF">GCM10025864_00280</name>
    <name evidence="5" type="ORF">GCM10025864_44330</name>
    <name evidence="6" type="ORF">GCM10025864_44950</name>
</gene>
<dbReference type="SUPFAM" id="SSF55729">
    <property type="entry name" value="Acyl-CoA N-acyltransferases (Nat)"/>
    <property type="match status" value="1"/>
</dbReference>
<evidence type="ECO:0000313" key="4">
    <source>
        <dbReference type="EMBL" id="GMA22269.1"/>
    </source>
</evidence>
<dbReference type="RefSeq" id="WP_284291157.1">
    <property type="nucleotide sequence ID" value="NZ_BSUK01000001.1"/>
</dbReference>
<dbReference type="EMBL" id="BSUK01000001">
    <property type="protein sequence ID" value="GMA26674.1"/>
    <property type="molecule type" value="Genomic_DNA"/>
</dbReference>
<evidence type="ECO:0000313" key="6">
    <source>
        <dbReference type="EMBL" id="GMA26736.1"/>
    </source>
</evidence>
<organism evidence="4 7">
    <name type="scientific">Luteimicrobium album</name>
    <dbReference type="NCBI Taxonomy" id="1054550"/>
    <lineage>
        <taxon>Bacteria</taxon>
        <taxon>Bacillati</taxon>
        <taxon>Actinomycetota</taxon>
        <taxon>Actinomycetes</taxon>
        <taxon>Micrococcales</taxon>
        <taxon>Luteimicrobium</taxon>
    </lineage>
</organism>
<dbReference type="Gene3D" id="3.40.630.30">
    <property type="match status" value="1"/>
</dbReference>
<dbReference type="PANTHER" id="PTHR43877:SF8">
    <property type="entry name" value="N-ACETYLGLUTAMATE SYNTHASE-RELATED"/>
    <property type="match status" value="1"/>
</dbReference>
<reference evidence="4" key="1">
    <citation type="journal article" date="2014" name="Int. J. Syst. Evol. Microbiol.">
        <title>Complete genome of a new Firmicutes species belonging to the dominant human colonic microbiota ('Ruminococcus bicirculans') reveals two chromosomes and a selective capacity to utilize plant glucans.</title>
        <authorList>
            <consortium name="NISC Comparative Sequencing Program"/>
            <person name="Wegmann U."/>
            <person name="Louis P."/>
            <person name="Goesmann A."/>
            <person name="Henrissat B."/>
            <person name="Duncan S.H."/>
            <person name="Flint H.J."/>
        </authorList>
    </citation>
    <scope>NUCLEOTIDE SEQUENCE</scope>
    <source>
        <strain evidence="4">NBRC 106348</strain>
    </source>
</reference>
<dbReference type="PANTHER" id="PTHR43877">
    <property type="entry name" value="AMINOALKYLPHOSPHONATE N-ACETYLTRANSFERASE-RELATED-RELATED"/>
    <property type="match status" value="1"/>
</dbReference>
<dbReference type="Proteomes" id="UP001157091">
    <property type="component" value="Unassembled WGS sequence"/>
</dbReference>
<dbReference type="InterPro" id="IPR016181">
    <property type="entry name" value="Acyl_CoA_acyltransferase"/>
</dbReference>
<evidence type="ECO:0000313" key="7">
    <source>
        <dbReference type="Proteomes" id="UP001157091"/>
    </source>
</evidence>
<reference evidence="7" key="2">
    <citation type="journal article" date="2019" name="Int. J. Syst. Evol. Microbiol.">
        <title>The Global Catalogue of Microorganisms (GCM) 10K type strain sequencing project: providing services to taxonomists for standard genome sequencing and annotation.</title>
        <authorList>
            <consortium name="The Broad Institute Genomics Platform"/>
            <consortium name="The Broad Institute Genome Sequencing Center for Infectious Disease"/>
            <person name="Wu L."/>
            <person name="Ma J."/>
        </authorList>
    </citation>
    <scope>NUCLEOTIDE SEQUENCE [LARGE SCALE GENOMIC DNA]</scope>
    <source>
        <strain evidence="7">NBRC 106348</strain>
    </source>
</reference>
<dbReference type="EMBL" id="BSUK01000001">
    <property type="protein sequence ID" value="GMA26736.1"/>
    <property type="molecule type" value="Genomic_DNA"/>
</dbReference>
<evidence type="ECO:0000313" key="5">
    <source>
        <dbReference type="EMBL" id="GMA26674.1"/>
    </source>
</evidence>
<keyword evidence="1" id="KW-0808">Transferase</keyword>
<evidence type="ECO:0000256" key="1">
    <source>
        <dbReference type="ARBA" id="ARBA00022679"/>
    </source>
</evidence>
<dbReference type="InterPro" id="IPR050832">
    <property type="entry name" value="Bact_Acetyltransf"/>
</dbReference>
<evidence type="ECO:0000259" key="3">
    <source>
        <dbReference type="PROSITE" id="PS51186"/>
    </source>
</evidence>
<sequence length="184" mass="19969">MQITEAVTTVQRAAVQRLFASAIHGIAPNAVPAPEHDYLYAPVIAQARDEDGHLLGAALSCRAQVAAGSAILGSRGPYANVLDKHSELDLLAVEPNARGRGIGGALVHHLETRLASTGVRAWFGVVTADLQADQLEKFYRRHGFTITEPGQPLPNLLGKRWFPERGADEVAFYFYKRPAAQSFQ</sequence>
<dbReference type="CDD" id="cd04301">
    <property type="entry name" value="NAT_SF"/>
    <property type="match status" value="1"/>
</dbReference>
<dbReference type="EMBL" id="BSUK01000001">
    <property type="protein sequence ID" value="GMA22269.1"/>
    <property type="molecule type" value="Genomic_DNA"/>
</dbReference>
<dbReference type="Pfam" id="PF00583">
    <property type="entry name" value="Acetyltransf_1"/>
    <property type="match status" value="1"/>
</dbReference>
<keyword evidence="2" id="KW-0012">Acyltransferase</keyword>
<evidence type="ECO:0000256" key="2">
    <source>
        <dbReference type="ARBA" id="ARBA00023315"/>
    </source>
</evidence>
<accession>A0ABQ6HUT8</accession>
<comment type="caution">
    <text evidence="4">The sequence shown here is derived from an EMBL/GenBank/DDBJ whole genome shotgun (WGS) entry which is preliminary data.</text>
</comment>
<keyword evidence="7" id="KW-1185">Reference proteome</keyword>
<dbReference type="PROSITE" id="PS51186">
    <property type="entry name" value="GNAT"/>
    <property type="match status" value="1"/>
</dbReference>
<proteinExistence type="predicted"/>
<protein>
    <recommendedName>
        <fullName evidence="3">N-acetyltransferase domain-containing protein</fullName>
    </recommendedName>
</protein>
<dbReference type="InterPro" id="IPR000182">
    <property type="entry name" value="GNAT_dom"/>
</dbReference>
<reference evidence="4" key="3">
    <citation type="submission" date="2023-02" db="EMBL/GenBank/DDBJ databases">
        <authorList>
            <person name="Sun Q."/>
            <person name="Mori K."/>
        </authorList>
    </citation>
    <scope>NUCLEOTIDE SEQUENCE</scope>
    <source>
        <strain evidence="4">NBRC 106348</strain>
    </source>
</reference>
<feature type="domain" description="N-acetyltransferase" evidence="3">
    <location>
        <begin position="13"/>
        <end position="179"/>
    </location>
</feature>